<comment type="similarity">
    <text evidence="1">Belongs to the BlaI transcriptional regulatory family.</text>
</comment>
<dbReference type="Gene3D" id="1.10.4040.10">
    <property type="entry name" value="Penicillinase repressor domain"/>
    <property type="match status" value="1"/>
</dbReference>
<keyword evidence="7" id="KW-1185">Reference proteome</keyword>
<keyword evidence="3" id="KW-0238">DNA-binding</keyword>
<dbReference type="InterPro" id="IPR036388">
    <property type="entry name" value="WH-like_DNA-bd_sf"/>
</dbReference>
<comment type="caution">
    <text evidence="6">The sequence shown here is derived from an EMBL/GenBank/DDBJ whole genome shotgun (WGS) entry which is preliminary data.</text>
</comment>
<sequence>MPKKKTGKTPNPIPTIGAEEMAIFQFIQQKSAATVREVADHFADHGKARTTVLTVMDRLRSKGLLSRKKVGASFQYQPCVEPSVVIQSMVKDFVRRVLGGSISPFTAYMSQSGEMTESEIQELKKVVAELEQKQIDSKANS</sequence>
<evidence type="ECO:0000256" key="4">
    <source>
        <dbReference type="ARBA" id="ARBA00023163"/>
    </source>
</evidence>
<dbReference type="Gene3D" id="1.10.10.10">
    <property type="entry name" value="Winged helix-like DNA-binding domain superfamily/Winged helix DNA-binding domain"/>
    <property type="match status" value="1"/>
</dbReference>
<proteinExistence type="inferred from homology"/>
<feature type="coiled-coil region" evidence="5">
    <location>
        <begin position="113"/>
        <end position="140"/>
    </location>
</feature>
<dbReference type="RefSeq" id="WP_146536647.1">
    <property type="nucleotide sequence ID" value="NZ_SJPX01000005.1"/>
</dbReference>
<evidence type="ECO:0000256" key="5">
    <source>
        <dbReference type="SAM" id="Coils"/>
    </source>
</evidence>
<evidence type="ECO:0000256" key="3">
    <source>
        <dbReference type="ARBA" id="ARBA00023125"/>
    </source>
</evidence>
<evidence type="ECO:0000256" key="2">
    <source>
        <dbReference type="ARBA" id="ARBA00023015"/>
    </source>
</evidence>
<organism evidence="6 7">
    <name type="scientific">Rubripirellula reticaptiva</name>
    <dbReference type="NCBI Taxonomy" id="2528013"/>
    <lineage>
        <taxon>Bacteria</taxon>
        <taxon>Pseudomonadati</taxon>
        <taxon>Planctomycetota</taxon>
        <taxon>Planctomycetia</taxon>
        <taxon>Pirellulales</taxon>
        <taxon>Pirellulaceae</taxon>
        <taxon>Rubripirellula</taxon>
    </lineage>
</organism>
<dbReference type="AlphaFoldDB" id="A0A5C6EKZ9"/>
<evidence type="ECO:0000256" key="1">
    <source>
        <dbReference type="ARBA" id="ARBA00011046"/>
    </source>
</evidence>
<accession>A0A5C6EKZ9</accession>
<evidence type="ECO:0000313" key="6">
    <source>
        <dbReference type="EMBL" id="TWU48261.1"/>
    </source>
</evidence>
<dbReference type="InterPro" id="IPR005650">
    <property type="entry name" value="BlaI_family"/>
</dbReference>
<keyword evidence="4" id="KW-0804">Transcription</keyword>
<gene>
    <name evidence="6" type="primary">mecI</name>
    <name evidence="6" type="ORF">Poly59_51070</name>
</gene>
<dbReference type="InterPro" id="IPR036390">
    <property type="entry name" value="WH_DNA-bd_sf"/>
</dbReference>
<dbReference type="Pfam" id="PF03965">
    <property type="entry name" value="Penicillinase_R"/>
    <property type="match status" value="1"/>
</dbReference>
<protein>
    <submittedName>
        <fullName evidence="6">Methicillin resistance regulatory protein MecI</fullName>
    </submittedName>
</protein>
<keyword evidence="5" id="KW-0175">Coiled coil</keyword>
<dbReference type="PIRSF" id="PIRSF019455">
    <property type="entry name" value="CopR_AtkY"/>
    <property type="match status" value="1"/>
</dbReference>
<keyword evidence="2" id="KW-0805">Transcription regulation</keyword>
<name>A0A5C6EKZ9_9BACT</name>
<evidence type="ECO:0000313" key="7">
    <source>
        <dbReference type="Proteomes" id="UP000317977"/>
    </source>
</evidence>
<reference evidence="6 7" key="1">
    <citation type="submission" date="2019-02" db="EMBL/GenBank/DDBJ databases">
        <title>Deep-cultivation of Planctomycetes and their phenomic and genomic characterization uncovers novel biology.</title>
        <authorList>
            <person name="Wiegand S."/>
            <person name="Jogler M."/>
            <person name="Boedeker C."/>
            <person name="Pinto D."/>
            <person name="Vollmers J."/>
            <person name="Rivas-Marin E."/>
            <person name="Kohn T."/>
            <person name="Peeters S.H."/>
            <person name="Heuer A."/>
            <person name="Rast P."/>
            <person name="Oberbeckmann S."/>
            <person name="Bunk B."/>
            <person name="Jeske O."/>
            <person name="Meyerdierks A."/>
            <person name="Storesund J.E."/>
            <person name="Kallscheuer N."/>
            <person name="Luecker S."/>
            <person name="Lage O.M."/>
            <person name="Pohl T."/>
            <person name="Merkel B.J."/>
            <person name="Hornburger P."/>
            <person name="Mueller R.-W."/>
            <person name="Bruemmer F."/>
            <person name="Labrenz M."/>
            <person name="Spormann A.M."/>
            <person name="Op Den Camp H."/>
            <person name="Overmann J."/>
            <person name="Amann R."/>
            <person name="Jetten M.S.M."/>
            <person name="Mascher T."/>
            <person name="Medema M.H."/>
            <person name="Devos D.P."/>
            <person name="Kaster A.-K."/>
            <person name="Ovreas L."/>
            <person name="Rohde M."/>
            <person name="Galperin M.Y."/>
            <person name="Jogler C."/>
        </authorList>
    </citation>
    <scope>NUCLEOTIDE SEQUENCE [LARGE SCALE GENOMIC DNA]</scope>
    <source>
        <strain evidence="6 7">Poly59</strain>
    </source>
</reference>
<dbReference type="SUPFAM" id="SSF46785">
    <property type="entry name" value="Winged helix' DNA-binding domain"/>
    <property type="match status" value="1"/>
</dbReference>
<dbReference type="OrthoDB" id="9813987at2"/>
<dbReference type="GO" id="GO:0003677">
    <property type="term" value="F:DNA binding"/>
    <property type="evidence" value="ECO:0007669"/>
    <property type="project" value="UniProtKB-KW"/>
</dbReference>
<dbReference type="EMBL" id="SJPX01000005">
    <property type="protein sequence ID" value="TWU48261.1"/>
    <property type="molecule type" value="Genomic_DNA"/>
</dbReference>
<dbReference type="Proteomes" id="UP000317977">
    <property type="component" value="Unassembled WGS sequence"/>
</dbReference>
<dbReference type="GO" id="GO:0045892">
    <property type="term" value="P:negative regulation of DNA-templated transcription"/>
    <property type="evidence" value="ECO:0007669"/>
    <property type="project" value="InterPro"/>
</dbReference>